<feature type="transmembrane region" description="Helical" evidence="1">
    <location>
        <begin position="56"/>
        <end position="74"/>
    </location>
</feature>
<keyword evidence="3" id="KW-1185">Reference proteome</keyword>
<reference evidence="2 3" key="1">
    <citation type="submission" date="2024-01" db="EMBL/GenBank/DDBJ databases">
        <title>The genomes of 5 underutilized Papilionoideae crops provide insights into root nodulation and disease resistance.</title>
        <authorList>
            <person name="Yuan L."/>
        </authorList>
    </citation>
    <scope>NUCLEOTIDE SEQUENCE [LARGE SCALE GENOMIC DNA]</scope>
    <source>
        <strain evidence="2">LY-2023</strain>
        <tissue evidence="2">Leaf</tissue>
    </source>
</reference>
<protein>
    <submittedName>
        <fullName evidence="2">Uncharacterized protein</fullName>
    </submittedName>
</protein>
<accession>A0AAN9JNG6</accession>
<evidence type="ECO:0000313" key="2">
    <source>
        <dbReference type="EMBL" id="KAK7302292.1"/>
    </source>
</evidence>
<gene>
    <name evidence="2" type="ORF">RJT34_13178</name>
</gene>
<dbReference type="EMBL" id="JAYKXN010000003">
    <property type="protein sequence ID" value="KAK7302292.1"/>
    <property type="molecule type" value="Genomic_DNA"/>
</dbReference>
<dbReference type="AlphaFoldDB" id="A0AAN9JNG6"/>
<proteinExistence type="predicted"/>
<name>A0AAN9JNG6_CLITE</name>
<dbReference type="Proteomes" id="UP001359559">
    <property type="component" value="Unassembled WGS sequence"/>
</dbReference>
<keyword evidence="1" id="KW-0472">Membrane</keyword>
<evidence type="ECO:0000313" key="3">
    <source>
        <dbReference type="Proteomes" id="UP001359559"/>
    </source>
</evidence>
<keyword evidence="1" id="KW-0812">Transmembrane</keyword>
<keyword evidence="1" id="KW-1133">Transmembrane helix</keyword>
<sequence>MQWWLNVRKGKVTTTKDNSGVRWPTVALRLMDVKEVNGGALAHSELSRLMFVCGKLWVVWWIIWVMNNVGVIMVEEDGGLSFIDDCEGEMGHKLEVLISKI</sequence>
<evidence type="ECO:0000256" key="1">
    <source>
        <dbReference type="SAM" id="Phobius"/>
    </source>
</evidence>
<comment type="caution">
    <text evidence="2">The sequence shown here is derived from an EMBL/GenBank/DDBJ whole genome shotgun (WGS) entry which is preliminary data.</text>
</comment>
<organism evidence="2 3">
    <name type="scientific">Clitoria ternatea</name>
    <name type="common">Butterfly pea</name>
    <dbReference type="NCBI Taxonomy" id="43366"/>
    <lineage>
        <taxon>Eukaryota</taxon>
        <taxon>Viridiplantae</taxon>
        <taxon>Streptophyta</taxon>
        <taxon>Embryophyta</taxon>
        <taxon>Tracheophyta</taxon>
        <taxon>Spermatophyta</taxon>
        <taxon>Magnoliopsida</taxon>
        <taxon>eudicotyledons</taxon>
        <taxon>Gunneridae</taxon>
        <taxon>Pentapetalae</taxon>
        <taxon>rosids</taxon>
        <taxon>fabids</taxon>
        <taxon>Fabales</taxon>
        <taxon>Fabaceae</taxon>
        <taxon>Papilionoideae</taxon>
        <taxon>50 kb inversion clade</taxon>
        <taxon>NPAAA clade</taxon>
        <taxon>indigoferoid/millettioid clade</taxon>
        <taxon>Phaseoleae</taxon>
        <taxon>Clitoria</taxon>
    </lineage>
</organism>